<dbReference type="AlphaFoldDB" id="A0A0P0C550"/>
<dbReference type="GO" id="GO:0016757">
    <property type="term" value="F:glycosyltransferase activity"/>
    <property type="evidence" value="ECO:0007669"/>
    <property type="project" value="UniProtKB-KW"/>
</dbReference>
<keyword evidence="6" id="KW-1185">Reference proteome</keyword>
<gene>
    <name evidence="5" type="ORF">DC20_16775</name>
</gene>
<dbReference type="KEGG" id="rti:DC20_16775"/>
<dbReference type="CDD" id="cd02526">
    <property type="entry name" value="GT2_RfbF_like"/>
    <property type="match status" value="1"/>
</dbReference>
<organism evidence="5 6">
    <name type="scientific">Rufibacter tibetensis</name>
    <dbReference type="NCBI Taxonomy" id="512763"/>
    <lineage>
        <taxon>Bacteria</taxon>
        <taxon>Pseudomonadati</taxon>
        <taxon>Bacteroidota</taxon>
        <taxon>Cytophagia</taxon>
        <taxon>Cytophagales</taxon>
        <taxon>Hymenobacteraceae</taxon>
        <taxon>Rufibacter</taxon>
    </lineage>
</organism>
<dbReference type="InterPro" id="IPR029044">
    <property type="entry name" value="Nucleotide-diphossugar_trans"/>
</dbReference>
<evidence type="ECO:0000313" key="6">
    <source>
        <dbReference type="Proteomes" id="UP000061382"/>
    </source>
</evidence>
<proteinExistence type="inferred from homology"/>
<dbReference type="STRING" id="512763.DC20_16775"/>
<dbReference type="EMBL" id="CP012643">
    <property type="protein sequence ID" value="ALJ00322.1"/>
    <property type="molecule type" value="Genomic_DNA"/>
</dbReference>
<dbReference type="OrthoDB" id="9771846at2"/>
<sequence>MTTSTTENTAGVVVLYNPEEDILDNIASYLPYISVLYCIDNSETPNSFLVAQLTTIPKVHYIKNYGNVGIAATLNQGATMALKDHYHWLLTMDQDSKAHESMLPMLREGLVGNHDENIGIMAPFQQDKDNQHVALSNYVQQVETVMTSGNLLNLEAYTRVGPFKTKFFIDYVDHEYCLRLRAHGYNILQVPKAILFHRVGDITLHSILGFRITASNHSPLRRYYITRNRLEVLRLYKGRFPEYLKREIQAMGKDLLRIIFFEKEKGKKLLYMVYGVKDFWNKSFGKFQN</sequence>
<name>A0A0P0C550_9BACT</name>
<dbReference type="Proteomes" id="UP000061382">
    <property type="component" value="Chromosome"/>
</dbReference>
<feature type="domain" description="Glycosyltransferase 2-like" evidence="4">
    <location>
        <begin position="12"/>
        <end position="133"/>
    </location>
</feature>
<keyword evidence="2" id="KW-0328">Glycosyltransferase</keyword>
<comment type="similarity">
    <text evidence="1">Belongs to the glycosyltransferase 2 family.</text>
</comment>
<dbReference type="InterPro" id="IPR001173">
    <property type="entry name" value="Glyco_trans_2-like"/>
</dbReference>
<evidence type="ECO:0000259" key="4">
    <source>
        <dbReference type="Pfam" id="PF00535"/>
    </source>
</evidence>
<protein>
    <recommendedName>
        <fullName evidence="4">Glycosyltransferase 2-like domain-containing protein</fullName>
    </recommendedName>
</protein>
<dbReference type="SUPFAM" id="SSF53448">
    <property type="entry name" value="Nucleotide-diphospho-sugar transferases"/>
    <property type="match status" value="1"/>
</dbReference>
<evidence type="ECO:0000256" key="3">
    <source>
        <dbReference type="ARBA" id="ARBA00022679"/>
    </source>
</evidence>
<evidence type="ECO:0000256" key="2">
    <source>
        <dbReference type="ARBA" id="ARBA00022676"/>
    </source>
</evidence>
<keyword evidence="3" id="KW-0808">Transferase</keyword>
<dbReference type="PANTHER" id="PTHR43179:SF12">
    <property type="entry name" value="GALACTOFURANOSYLTRANSFERASE GLFT2"/>
    <property type="match status" value="1"/>
</dbReference>
<evidence type="ECO:0000313" key="5">
    <source>
        <dbReference type="EMBL" id="ALJ00322.1"/>
    </source>
</evidence>
<dbReference type="Pfam" id="PF00535">
    <property type="entry name" value="Glycos_transf_2"/>
    <property type="match status" value="1"/>
</dbReference>
<dbReference type="Gene3D" id="3.90.550.10">
    <property type="entry name" value="Spore Coat Polysaccharide Biosynthesis Protein SpsA, Chain A"/>
    <property type="match status" value="1"/>
</dbReference>
<evidence type="ECO:0000256" key="1">
    <source>
        <dbReference type="ARBA" id="ARBA00006739"/>
    </source>
</evidence>
<reference evidence="5 6" key="1">
    <citation type="submission" date="2015-08" db="EMBL/GenBank/DDBJ databases">
        <title>Complete genome sequence of Rufibacter tibetensis strain 1351t, a radiation-resistant bacterium from tibet plateau.</title>
        <authorList>
            <person name="Dai J."/>
        </authorList>
    </citation>
    <scope>NUCLEOTIDE SEQUENCE [LARGE SCALE GENOMIC DNA]</scope>
    <source>
        <strain evidence="5 6">1351</strain>
    </source>
</reference>
<dbReference type="RefSeq" id="WP_062544885.1">
    <property type="nucleotide sequence ID" value="NZ_CP012643.1"/>
</dbReference>
<dbReference type="PANTHER" id="PTHR43179">
    <property type="entry name" value="RHAMNOSYLTRANSFERASE WBBL"/>
    <property type="match status" value="1"/>
</dbReference>
<accession>A0A0P0C550</accession>
<dbReference type="PATRIC" id="fig|512763.3.peg.3691"/>